<accession>A0ABR6BP09</accession>
<evidence type="ECO:0000313" key="2">
    <source>
        <dbReference type="EMBL" id="MBA8928314.1"/>
    </source>
</evidence>
<organism evidence="2 3">
    <name type="scientific">Kutzneria viridogrisea</name>
    <dbReference type="NCBI Taxonomy" id="47990"/>
    <lineage>
        <taxon>Bacteria</taxon>
        <taxon>Bacillati</taxon>
        <taxon>Actinomycetota</taxon>
        <taxon>Actinomycetes</taxon>
        <taxon>Pseudonocardiales</taxon>
        <taxon>Pseudonocardiaceae</taxon>
        <taxon>Kutzneria</taxon>
    </lineage>
</organism>
<dbReference type="EMBL" id="JACJID010000004">
    <property type="protein sequence ID" value="MBA8928314.1"/>
    <property type="molecule type" value="Genomic_DNA"/>
</dbReference>
<dbReference type="InterPro" id="IPR025355">
    <property type="entry name" value="DUF4259"/>
</dbReference>
<protein>
    <recommendedName>
        <fullName evidence="4">DUF4259 domain-containing protein</fullName>
    </recommendedName>
</protein>
<evidence type="ECO:0000256" key="1">
    <source>
        <dbReference type="SAM" id="MobiDB-lite"/>
    </source>
</evidence>
<evidence type="ECO:0008006" key="4">
    <source>
        <dbReference type="Google" id="ProtNLM"/>
    </source>
</evidence>
<reference evidence="2 3" key="1">
    <citation type="submission" date="2020-08" db="EMBL/GenBank/DDBJ databases">
        <title>Genomic Encyclopedia of Archaeal and Bacterial Type Strains, Phase II (KMG-II): from individual species to whole genera.</title>
        <authorList>
            <person name="Goeker M."/>
        </authorList>
    </citation>
    <scope>NUCLEOTIDE SEQUENCE [LARGE SCALE GENOMIC DNA]</scope>
    <source>
        <strain evidence="2 3">DSM 43850</strain>
    </source>
</reference>
<proteinExistence type="predicted"/>
<dbReference type="Proteomes" id="UP000517916">
    <property type="component" value="Unassembled WGS sequence"/>
</dbReference>
<sequence length="134" mass="14239">MGAWDTGAFDNDAAADFSGDLDELGPDDRVEAVRETLSSAAGEREHLDGDEGARAVAAAALVAAQCPQGDPADPIYGPKEPLPDLPVDLRPLAVRALRRVLAAESELAELWSEGEQGAHWREGVRRLVKVLADN</sequence>
<keyword evidence="3" id="KW-1185">Reference proteome</keyword>
<name>A0ABR6BP09_9PSEU</name>
<feature type="region of interest" description="Disordered" evidence="1">
    <location>
        <begin position="1"/>
        <end position="26"/>
    </location>
</feature>
<evidence type="ECO:0000313" key="3">
    <source>
        <dbReference type="Proteomes" id="UP000517916"/>
    </source>
</evidence>
<comment type="caution">
    <text evidence="2">The sequence shown here is derived from an EMBL/GenBank/DDBJ whole genome shotgun (WGS) entry which is preliminary data.</text>
</comment>
<dbReference type="RefSeq" id="WP_025356600.1">
    <property type="nucleotide sequence ID" value="NZ_BAAABQ010000073.1"/>
</dbReference>
<gene>
    <name evidence="2" type="ORF">BC739_005531</name>
</gene>
<dbReference type="Pfam" id="PF14078">
    <property type="entry name" value="DUF4259"/>
    <property type="match status" value="1"/>
</dbReference>